<dbReference type="Pfam" id="PF00989">
    <property type="entry name" value="PAS"/>
    <property type="match status" value="1"/>
</dbReference>
<dbReference type="InterPro" id="IPR043128">
    <property type="entry name" value="Rev_trsase/Diguanyl_cyclase"/>
</dbReference>
<dbReference type="InterPro" id="IPR029787">
    <property type="entry name" value="Nucleotide_cyclase"/>
</dbReference>
<dbReference type="InterPro" id="IPR000160">
    <property type="entry name" value="GGDEF_dom"/>
</dbReference>
<comment type="cofactor">
    <cofactor evidence="1">
        <name>Mg(2+)</name>
        <dbReference type="ChEBI" id="CHEBI:18420"/>
    </cofactor>
</comment>
<dbReference type="Pfam" id="PF13426">
    <property type="entry name" value="PAS_9"/>
    <property type="match status" value="2"/>
</dbReference>
<dbReference type="InterPro" id="IPR035965">
    <property type="entry name" value="PAS-like_dom_sf"/>
</dbReference>
<dbReference type="PANTHER" id="PTHR44757">
    <property type="entry name" value="DIGUANYLATE CYCLASE DGCP"/>
    <property type="match status" value="1"/>
</dbReference>
<evidence type="ECO:0000259" key="2">
    <source>
        <dbReference type="PROSITE" id="PS50112"/>
    </source>
</evidence>
<feature type="domain" description="PAS" evidence="2">
    <location>
        <begin position="170"/>
        <end position="214"/>
    </location>
</feature>
<dbReference type="SUPFAM" id="SSF55785">
    <property type="entry name" value="PYP-like sensor domain (PAS domain)"/>
    <property type="match status" value="4"/>
</dbReference>
<comment type="caution">
    <text evidence="5">The sequence shown here is derived from an EMBL/GenBank/DDBJ whole genome shotgun (WGS) entry which is preliminary data.</text>
</comment>
<accession>A0A4Q8CZL1</accession>
<evidence type="ECO:0000313" key="6">
    <source>
        <dbReference type="Proteomes" id="UP000292298"/>
    </source>
</evidence>
<dbReference type="SMART" id="SM00267">
    <property type="entry name" value="GGDEF"/>
    <property type="match status" value="1"/>
</dbReference>
<dbReference type="AlphaFoldDB" id="A0A4Q8CZL1"/>
<dbReference type="CDD" id="cd00130">
    <property type="entry name" value="PAS"/>
    <property type="match status" value="3"/>
</dbReference>
<feature type="domain" description="PAC" evidence="3">
    <location>
        <begin position="87"/>
        <end position="139"/>
    </location>
</feature>
<dbReference type="InterPro" id="IPR000014">
    <property type="entry name" value="PAS"/>
</dbReference>
<dbReference type="InterPro" id="IPR013656">
    <property type="entry name" value="PAS_4"/>
</dbReference>
<dbReference type="InterPro" id="IPR001610">
    <property type="entry name" value="PAC"/>
</dbReference>
<dbReference type="Gene3D" id="3.30.70.270">
    <property type="match status" value="1"/>
</dbReference>
<protein>
    <submittedName>
        <fullName evidence="5">PAS domain S-box-containing protein/diguanylate cyclase (GGDEF)-like protein</fullName>
    </submittedName>
</protein>
<dbReference type="InterPro" id="IPR000700">
    <property type="entry name" value="PAS-assoc_C"/>
</dbReference>
<proteinExistence type="predicted"/>
<feature type="domain" description="PAC" evidence="3">
    <location>
        <begin position="499"/>
        <end position="551"/>
    </location>
</feature>
<dbReference type="Proteomes" id="UP000292298">
    <property type="component" value="Unassembled WGS sequence"/>
</dbReference>
<organism evidence="5 6">
    <name type="scientific">Spiribacter vilamensis</name>
    <dbReference type="NCBI Taxonomy" id="531306"/>
    <lineage>
        <taxon>Bacteria</taxon>
        <taxon>Pseudomonadati</taxon>
        <taxon>Pseudomonadota</taxon>
        <taxon>Gammaproteobacteria</taxon>
        <taxon>Chromatiales</taxon>
        <taxon>Ectothiorhodospiraceae</taxon>
        <taxon>Spiribacter</taxon>
    </lineage>
</organism>
<dbReference type="SMART" id="SM00086">
    <property type="entry name" value="PAC"/>
    <property type="match status" value="4"/>
</dbReference>
<evidence type="ECO:0000313" key="5">
    <source>
        <dbReference type="EMBL" id="RZU98424.1"/>
    </source>
</evidence>
<dbReference type="PROSITE" id="PS50112">
    <property type="entry name" value="PAS"/>
    <property type="match status" value="2"/>
</dbReference>
<feature type="domain" description="GGDEF" evidence="4">
    <location>
        <begin position="587"/>
        <end position="712"/>
    </location>
</feature>
<sequence length="712" mass="79877">MKRMSLNLRTKFFEIAIEQTDFPVCITTAVLDPPGPTTLHVNEAFIRLTGHPRGALIGATPRLHQGPATDRTELDRLREDLAAGEVFNGVVWNIRRDGTNYQVEWCVVPLRSGDGDIDHFASVQRDITHGSESRQMLMDETERMRALLQSAMLEDPEDEIEERGYNAEVSRDQAQAILKSSPVGVAFIDHRRRIQQVNPALERLLGYTASEMVGFDTSRFYADKAGFERVGAEVYPAMAAGEAYEIIVDLQRSDGTIITVSMKGQQVGSSTKEGNIWVLQDVTQQHARERSLRTYQAVFESSRDAVVFTAEDGCFTHVNPTAMALFEVPDRATFLREFNTPAGLSPVFQPDGRRSEDSASTLLREAFDKGEVLFEWQYQTRTGRTFPAEVLLSRVDLGDQSILEANIRDLTEKRAAMDALQRARDRAEAYFEAVPVLVMVIDMWGQITEINQAGCELLGLPREEIIGTGWFDRFVPSDEALRLRNTFQALRAGDTKLTEYIENRIVTASGLERIVAFRNVLLRDDAGEVLSILASGVDITQQRETEADLEHRATHDPLTGVFNRRRMSELIDAEIERVERYGQRTNDAFSAILFDVDHFKSVNDRYGHDVGDSVLKELVAVASQRLRDVDSLCRWGGEEFLVLLPATPQADAYGVAEALRCRVAETEFSGVGRITISLGVAAFDDRATRQQFLKRVDNRAYAAKHSGRNCVR</sequence>
<keyword evidence="6" id="KW-1185">Reference proteome</keyword>
<dbReference type="GO" id="GO:0006355">
    <property type="term" value="P:regulation of DNA-templated transcription"/>
    <property type="evidence" value="ECO:0007669"/>
    <property type="project" value="InterPro"/>
</dbReference>
<name>A0A4Q8CZL1_9GAMM</name>
<dbReference type="Pfam" id="PF08448">
    <property type="entry name" value="PAS_4"/>
    <property type="match status" value="1"/>
</dbReference>
<dbReference type="NCBIfam" id="TIGR00229">
    <property type="entry name" value="sensory_box"/>
    <property type="match status" value="3"/>
</dbReference>
<evidence type="ECO:0000256" key="1">
    <source>
        <dbReference type="ARBA" id="ARBA00001946"/>
    </source>
</evidence>
<dbReference type="OrthoDB" id="5645859at2"/>
<dbReference type="PANTHER" id="PTHR44757:SF2">
    <property type="entry name" value="BIOFILM ARCHITECTURE MAINTENANCE PROTEIN MBAA"/>
    <property type="match status" value="1"/>
</dbReference>
<dbReference type="GO" id="GO:0003824">
    <property type="term" value="F:catalytic activity"/>
    <property type="evidence" value="ECO:0007669"/>
    <property type="project" value="UniProtKB-ARBA"/>
</dbReference>
<dbReference type="EMBL" id="SHLI01000001">
    <property type="protein sequence ID" value="RZU98424.1"/>
    <property type="molecule type" value="Genomic_DNA"/>
</dbReference>
<dbReference type="InterPro" id="IPR052155">
    <property type="entry name" value="Biofilm_reg_signaling"/>
</dbReference>
<dbReference type="NCBIfam" id="TIGR00254">
    <property type="entry name" value="GGDEF"/>
    <property type="match status" value="1"/>
</dbReference>
<dbReference type="SMART" id="SM00091">
    <property type="entry name" value="PAS"/>
    <property type="match status" value="4"/>
</dbReference>
<dbReference type="CDD" id="cd01949">
    <property type="entry name" value="GGDEF"/>
    <property type="match status" value="1"/>
</dbReference>
<gene>
    <name evidence="5" type="ORF">EV698_0670</name>
</gene>
<dbReference type="Pfam" id="PF00990">
    <property type="entry name" value="GGDEF"/>
    <property type="match status" value="1"/>
</dbReference>
<evidence type="ECO:0000259" key="4">
    <source>
        <dbReference type="PROSITE" id="PS50887"/>
    </source>
</evidence>
<dbReference type="FunFam" id="3.30.70.270:FF:000001">
    <property type="entry name" value="Diguanylate cyclase domain protein"/>
    <property type="match status" value="1"/>
</dbReference>
<feature type="domain" description="PAS" evidence="2">
    <location>
        <begin position="423"/>
        <end position="494"/>
    </location>
</feature>
<dbReference type="Gene3D" id="3.30.450.20">
    <property type="entry name" value="PAS domain"/>
    <property type="match status" value="4"/>
</dbReference>
<dbReference type="PROSITE" id="PS50887">
    <property type="entry name" value="GGDEF"/>
    <property type="match status" value="1"/>
</dbReference>
<evidence type="ECO:0000259" key="3">
    <source>
        <dbReference type="PROSITE" id="PS50113"/>
    </source>
</evidence>
<dbReference type="InterPro" id="IPR013767">
    <property type="entry name" value="PAS_fold"/>
</dbReference>
<dbReference type="PROSITE" id="PS50113">
    <property type="entry name" value="PAC"/>
    <property type="match status" value="2"/>
</dbReference>
<dbReference type="SUPFAM" id="SSF55073">
    <property type="entry name" value="Nucleotide cyclase"/>
    <property type="match status" value="1"/>
</dbReference>
<reference evidence="5 6" key="1">
    <citation type="submission" date="2019-02" db="EMBL/GenBank/DDBJ databases">
        <title>Genomic Encyclopedia of Type Strains, Phase IV (KMG-IV): sequencing the most valuable type-strain genomes for metagenomic binning, comparative biology and taxonomic classification.</title>
        <authorList>
            <person name="Goeker M."/>
        </authorList>
    </citation>
    <scope>NUCLEOTIDE SEQUENCE [LARGE SCALE GENOMIC DNA]</scope>
    <source>
        <strain evidence="5 6">DSM 21056</strain>
    </source>
</reference>